<dbReference type="Proteomes" id="UP000005695">
    <property type="component" value="Unassembled WGS sequence"/>
</dbReference>
<gene>
    <name evidence="2" type="ORF">Dace_2908</name>
</gene>
<comment type="caution">
    <text evidence="2">The sequence shown here is derived from an EMBL/GenBank/DDBJ whole genome shotgun (WGS) entry which is preliminary data.</text>
</comment>
<reference evidence="2" key="1">
    <citation type="submission" date="2006-05" db="EMBL/GenBank/DDBJ databases">
        <title>Annotation of the draft genome assembly of Desulfuromonas acetoxidans DSM 684.</title>
        <authorList>
            <consortium name="US DOE Joint Genome Institute (JGI-ORNL)"/>
            <person name="Larimer F."/>
            <person name="Land M."/>
            <person name="Hauser L."/>
        </authorList>
    </citation>
    <scope>NUCLEOTIDE SEQUENCE [LARGE SCALE GENOMIC DNA]</scope>
    <source>
        <strain evidence="2">DSM 684</strain>
    </source>
</reference>
<protein>
    <submittedName>
        <fullName evidence="2">Uncharacterized protein</fullName>
    </submittedName>
</protein>
<evidence type="ECO:0000313" key="2">
    <source>
        <dbReference type="EMBL" id="EAT17042.1"/>
    </source>
</evidence>
<proteinExistence type="predicted"/>
<evidence type="ECO:0000313" key="3">
    <source>
        <dbReference type="Proteomes" id="UP000005695"/>
    </source>
</evidence>
<reference evidence="2" key="2">
    <citation type="submission" date="2006-05" db="EMBL/GenBank/DDBJ databases">
        <title>Sequencing of the draft genome and assembly of Desulfuromonas acetoxidans DSM 684.</title>
        <authorList>
            <consortium name="US DOE Joint Genome Institute (JGI-PGF)"/>
            <person name="Copeland A."/>
            <person name="Lucas S."/>
            <person name="Lapidus A."/>
            <person name="Barry K."/>
            <person name="Detter J.C."/>
            <person name="Glavina del Rio T."/>
            <person name="Hammon N."/>
            <person name="Israni S."/>
            <person name="Dalin E."/>
            <person name="Tice H."/>
            <person name="Bruce D."/>
            <person name="Pitluck S."/>
            <person name="Richardson P."/>
        </authorList>
    </citation>
    <scope>NUCLEOTIDE SEQUENCE [LARGE SCALE GENOMIC DNA]</scope>
    <source>
        <strain evidence="2">DSM 684</strain>
    </source>
</reference>
<evidence type="ECO:0000256" key="1">
    <source>
        <dbReference type="SAM" id="MobiDB-lite"/>
    </source>
</evidence>
<dbReference type="EMBL" id="AAEW02000002">
    <property type="protein sequence ID" value="EAT17042.1"/>
    <property type="molecule type" value="Genomic_DNA"/>
</dbReference>
<sequence length="109" mass="12776">MMRWRLLNFYFQRGRTKSLNTVERITLLASLMPLKTIMCRSPTDLKPLDRDVKKAAQKSLHRVLPCRDNDDEVMEYTATDCQKQWPPLDKKTPATKLHTLATEEKGRDE</sequence>
<accession>Q1K3D2</accession>
<keyword evidence="3" id="KW-1185">Reference proteome</keyword>
<name>Q1K3D2_DESA6</name>
<organism evidence="2 3">
    <name type="scientific">Desulfuromonas acetoxidans (strain DSM 684 / 11070)</name>
    <dbReference type="NCBI Taxonomy" id="281689"/>
    <lineage>
        <taxon>Bacteria</taxon>
        <taxon>Pseudomonadati</taxon>
        <taxon>Thermodesulfobacteriota</taxon>
        <taxon>Desulfuromonadia</taxon>
        <taxon>Desulfuromonadales</taxon>
        <taxon>Desulfuromonadaceae</taxon>
        <taxon>Desulfuromonas</taxon>
    </lineage>
</organism>
<dbReference type="AlphaFoldDB" id="Q1K3D2"/>
<feature type="region of interest" description="Disordered" evidence="1">
    <location>
        <begin position="84"/>
        <end position="109"/>
    </location>
</feature>